<dbReference type="Pfam" id="PF01476">
    <property type="entry name" value="LysM"/>
    <property type="match status" value="1"/>
</dbReference>
<dbReference type="GO" id="GO:0008061">
    <property type="term" value="F:chitin binding"/>
    <property type="evidence" value="ECO:0007669"/>
    <property type="project" value="UniProtKB-KW"/>
</dbReference>
<dbReference type="InParanoid" id="A0A084QW29"/>
<dbReference type="SUPFAM" id="SSF54106">
    <property type="entry name" value="LysM domain"/>
    <property type="match status" value="2"/>
</dbReference>
<feature type="compositionally biased region" description="Low complexity" evidence="5">
    <location>
        <begin position="221"/>
        <end position="236"/>
    </location>
</feature>
<feature type="chain" id="PRO_5001779853" description="LysM domain-containing protein" evidence="6">
    <location>
        <begin position="26"/>
        <end position="390"/>
    </location>
</feature>
<dbReference type="InterPro" id="IPR018392">
    <property type="entry name" value="LysM"/>
</dbReference>
<feature type="compositionally biased region" description="Polar residues" evidence="5">
    <location>
        <begin position="322"/>
        <end position="331"/>
    </location>
</feature>
<feature type="region of interest" description="Disordered" evidence="5">
    <location>
        <begin position="126"/>
        <end position="155"/>
    </location>
</feature>
<organism evidence="8 9">
    <name type="scientific">Stachybotrys chlorohalonatus (strain IBT 40285)</name>
    <dbReference type="NCBI Taxonomy" id="1283841"/>
    <lineage>
        <taxon>Eukaryota</taxon>
        <taxon>Fungi</taxon>
        <taxon>Dikarya</taxon>
        <taxon>Ascomycota</taxon>
        <taxon>Pezizomycotina</taxon>
        <taxon>Sordariomycetes</taxon>
        <taxon>Hypocreomycetidae</taxon>
        <taxon>Hypocreales</taxon>
        <taxon>Stachybotryaceae</taxon>
        <taxon>Stachybotrys</taxon>
    </lineage>
</organism>
<dbReference type="PANTHER" id="PTHR34997">
    <property type="entry name" value="AM15"/>
    <property type="match status" value="1"/>
</dbReference>
<dbReference type="OMA" id="NSGCTNI"/>
<name>A0A084QW29_STAC4</name>
<keyword evidence="3" id="KW-0843">Virulence</keyword>
<reference evidence="8 9" key="1">
    <citation type="journal article" date="2014" name="BMC Genomics">
        <title>Comparative genome sequencing reveals chemotype-specific gene clusters in the toxigenic black mold Stachybotrys.</title>
        <authorList>
            <person name="Semeiks J."/>
            <person name="Borek D."/>
            <person name="Otwinowski Z."/>
            <person name="Grishin N.V."/>
        </authorList>
    </citation>
    <scope>NUCLEOTIDE SEQUENCE [LARGE SCALE GENOMIC DNA]</scope>
    <source>
        <strain evidence="8 9">IBT 40285</strain>
    </source>
</reference>
<feature type="domain" description="LysM" evidence="7">
    <location>
        <begin position="165"/>
        <end position="211"/>
    </location>
</feature>
<gene>
    <name evidence="8" type="ORF">S40285_06793</name>
</gene>
<evidence type="ECO:0000256" key="1">
    <source>
        <dbReference type="ARBA" id="ARBA00022669"/>
    </source>
</evidence>
<keyword evidence="1" id="KW-0147">Chitin-binding</keyword>
<dbReference type="Gene3D" id="3.10.350.10">
    <property type="entry name" value="LysM domain"/>
    <property type="match status" value="3"/>
</dbReference>
<feature type="domain" description="LysM" evidence="7">
    <location>
        <begin position="342"/>
        <end position="388"/>
    </location>
</feature>
<evidence type="ECO:0000256" key="3">
    <source>
        <dbReference type="ARBA" id="ARBA00023026"/>
    </source>
</evidence>
<dbReference type="EMBL" id="KL659975">
    <property type="protein sequence ID" value="KFA68164.1"/>
    <property type="molecule type" value="Genomic_DNA"/>
</dbReference>
<evidence type="ECO:0000256" key="5">
    <source>
        <dbReference type="SAM" id="MobiDB-lite"/>
    </source>
</evidence>
<dbReference type="CDD" id="cd00118">
    <property type="entry name" value="LysM"/>
    <property type="match status" value="1"/>
</dbReference>
<feature type="signal peptide" evidence="6">
    <location>
        <begin position="1"/>
        <end position="25"/>
    </location>
</feature>
<proteinExistence type="inferred from homology"/>
<evidence type="ECO:0000313" key="8">
    <source>
        <dbReference type="EMBL" id="KFA68164.1"/>
    </source>
</evidence>
<dbReference type="PROSITE" id="PS51782">
    <property type="entry name" value="LYSM"/>
    <property type="match status" value="3"/>
</dbReference>
<evidence type="ECO:0000256" key="4">
    <source>
        <dbReference type="ARBA" id="ARBA00044955"/>
    </source>
</evidence>
<dbReference type="OrthoDB" id="2281372at2759"/>
<dbReference type="PANTHER" id="PTHR34997:SF2">
    <property type="entry name" value="LYSM DOMAIN-CONTAINING PROTEIN-RELATED"/>
    <property type="match status" value="1"/>
</dbReference>
<evidence type="ECO:0000259" key="7">
    <source>
        <dbReference type="PROSITE" id="PS51782"/>
    </source>
</evidence>
<evidence type="ECO:0000313" key="9">
    <source>
        <dbReference type="Proteomes" id="UP000028524"/>
    </source>
</evidence>
<dbReference type="Proteomes" id="UP000028524">
    <property type="component" value="Unassembled WGS sequence"/>
</dbReference>
<dbReference type="STRING" id="1283841.A0A084QW29"/>
<keyword evidence="9" id="KW-1185">Reference proteome</keyword>
<dbReference type="AlphaFoldDB" id="A0A084QW29"/>
<accession>A0A084QW29</accession>
<dbReference type="SMART" id="SM00257">
    <property type="entry name" value="LysM"/>
    <property type="match status" value="3"/>
</dbReference>
<comment type="similarity">
    <text evidence="4">Belongs to the secreted LysM effector family.</text>
</comment>
<evidence type="ECO:0000256" key="6">
    <source>
        <dbReference type="SAM" id="SignalP"/>
    </source>
</evidence>
<feature type="compositionally biased region" description="Low complexity" evidence="5">
    <location>
        <begin position="129"/>
        <end position="153"/>
    </location>
</feature>
<evidence type="ECO:0000256" key="2">
    <source>
        <dbReference type="ARBA" id="ARBA00022729"/>
    </source>
</evidence>
<dbReference type="InterPro" id="IPR052210">
    <property type="entry name" value="LysM1-like"/>
</dbReference>
<keyword evidence="2 6" id="KW-0732">Signal</keyword>
<dbReference type="InterPro" id="IPR036779">
    <property type="entry name" value="LysM_dom_sf"/>
</dbReference>
<feature type="domain" description="LysM" evidence="7">
    <location>
        <begin position="255"/>
        <end position="301"/>
    </location>
</feature>
<feature type="region of interest" description="Disordered" evidence="5">
    <location>
        <begin position="221"/>
        <end position="243"/>
    </location>
</feature>
<feature type="region of interest" description="Disordered" evidence="5">
    <location>
        <begin position="310"/>
        <end position="331"/>
    </location>
</feature>
<dbReference type="HOGENOM" id="CLU_010591_8_0_1"/>
<protein>
    <recommendedName>
        <fullName evidence="7">LysM domain-containing protein</fullName>
    </recommendedName>
</protein>
<sequence>MGIRKIPVATLTAIALLATQGLVECSDPSNEVSAQGPQPLYPVHSGTTPYCTWWWDNNGSIPCEDMPDAWLITREDFLRWVIHLPYLKITEGANVEKMIKNPGIGPNCEGFPSQWSYCVEAFGEPPPTTTTRTTTSPTTSSGGTPTNGVVTPSPTQPDIVDNCDRFVFVEPDTSCTSILSSNGITLAQFREWNPSVGSNCQSLWANVYVCVSIIGHEPGLPTSTTRTSTSTRPTSTNGIETPIPIQSGMVNNCDAFAFVETDQTCDDIARMNGITFTLLLRWNPSVGSTCGGLWANVWVCVSVIGHTPQPSTTVAPPPTTTSGNGIQTPTPTQSGMIGNCRRFHYVQVDQSCQTLMSLYRVTLQNLVSWNPAVGSDCRGLWANTYACVGV</sequence>